<organism evidence="1">
    <name type="scientific">marine sediment metagenome</name>
    <dbReference type="NCBI Taxonomy" id="412755"/>
    <lineage>
        <taxon>unclassified sequences</taxon>
        <taxon>metagenomes</taxon>
        <taxon>ecological metagenomes</taxon>
    </lineage>
</organism>
<name>A0A0F9ED69_9ZZZZ</name>
<reference evidence="1" key="1">
    <citation type="journal article" date="2015" name="Nature">
        <title>Complex archaea that bridge the gap between prokaryotes and eukaryotes.</title>
        <authorList>
            <person name="Spang A."/>
            <person name="Saw J.H."/>
            <person name="Jorgensen S.L."/>
            <person name="Zaremba-Niedzwiedzka K."/>
            <person name="Martijn J."/>
            <person name="Lind A.E."/>
            <person name="van Eijk R."/>
            <person name="Schleper C."/>
            <person name="Guy L."/>
            <person name="Ettema T.J."/>
        </authorList>
    </citation>
    <scope>NUCLEOTIDE SEQUENCE</scope>
</reference>
<dbReference type="EMBL" id="LAZR01025448">
    <property type="protein sequence ID" value="KKL71889.1"/>
    <property type="molecule type" value="Genomic_DNA"/>
</dbReference>
<gene>
    <name evidence="1" type="ORF">LCGC14_2090400</name>
</gene>
<comment type="caution">
    <text evidence="1">The sequence shown here is derived from an EMBL/GenBank/DDBJ whole genome shotgun (WGS) entry which is preliminary data.</text>
</comment>
<evidence type="ECO:0000313" key="1">
    <source>
        <dbReference type="EMBL" id="KKL71889.1"/>
    </source>
</evidence>
<proteinExistence type="predicted"/>
<sequence>MKYFVGIEIEADSEEEAKKIADDKLFFQEWDDLKVQSSEPAP</sequence>
<dbReference type="AlphaFoldDB" id="A0A0F9ED69"/>
<protein>
    <submittedName>
        <fullName evidence="1">Uncharacterized protein</fullName>
    </submittedName>
</protein>
<accession>A0A0F9ED69</accession>